<proteinExistence type="inferred from homology"/>
<comment type="caution">
    <text evidence="13">The sequence shown here is derived from an EMBL/GenBank/DDBJ whole genome shotgun (WGS) entry which is preliminary data.</text>
</comment>
<dbReference type="GO" id="GO:0004844">
    <property type="term" value="F:uracil DNA N-glycosylase activity"/>
    <property type="evidence" value="ECO:0007669"/>
    <property type="project" value="UniProtKB-EC"/>
</dbReference>
<evidence type="ECO:0000256" key="9">
    <source>
        <dbReference type="ARBA" id="ARBA00023004"/>
    </source>
</evidence>
<dbReference type="Proteomes" id="UP000249725">
    <property type="component" value="Unassembled WGS sequence"/>
</dbReference>
<dbReference type="InterPro" id="IPR005122">
    <property type="entry name" value="Uracil-DNA_glycosylase-like"/>
</dbReference>
<dbReference type="Pfam" id="PF03167">
    <property type="entry name" value="UDG"/>
    <property type="match status" value="1"/>
</dbReference>
<evidence type="ECO:0000256" key="8">
    <source>
        <dbReference type="ARBA" id="ARBA00022801"/>
    </source>
</evidence>
<dbReference type="GO" id="GO:0051539">
    <property type="term" value="F:4 iron, 4 sulfur cluster binding"/>
    <property type="evidence" value="ECO:0007669"/>
    <property type="project" value="UniProtKB-KW"/>
</dbReference>
<evidence type="ECO:0000256" key="11">
    <source>
        <dbReference type="ARBA" id="ARBA00023204"/>
    </source>
</evidence>
<dbReference type="PANTHER" id="PTHR33693:SF1">
    <property type="entry name" value="TYPE-4 URACIL-DNA GLYCOSYLASE"/>
    <property type="match status" value="1"/>
</dbReference>
<evidence type="ECO:0000256" key="1">
    <source>
        <dbReference type="ARBA" id="ARBA00001400"/>
    </source>
</evidence>
<dbReference type="InterPro" id="IPR051536">
    <property type="entry name" value="UDG_Type-4/5"/>
</dbReference>
<evidence type="ECO:0000313" key="13">
    <source>
        <dbReference type="EMBL" id="RAK52310.1"/>
    </source>
</evidence>
<accession>A0A328ACD6</accession>
<dbReference type="InterPro" id="IPR005273">
    <property type="entry name" value="Ura-DNA_glyco_family4"/>
</dbReference>
<evidence type="ECO:0000256" key="4">
    <source>
        <dbReference type="ARBA" id="ARBA00019403"/>
    </source>
</evidence>
<keyword evidence="6" id="KW-0479">Metal-binding</keyword>
<evidence type="ECO:0000313" key="14">
    <source>
        <dbReference type="Proteomes" id="UP000249725"/>
    </source>
</evidence>
<dbReference type="EC" id="3.2.2.27" evidence="3"/>
<evidence type="ECO:0000256" key="10">
    <source>
        <dbReference type="ARBA" id="ARBA00023014"/>
    </source>
</evidence>
<comment type="catalytic activity">
    <reaction evidence="1">
        <text>Hydrolyzes single-stranded DNA or mismatched double-stranded DNA and polynucleotides, releasing free uracil.</text>
        <dbReference type="EC" id="3.2.2.27"/>
    </reaction>
</comment>
<reference evidence="14" key="1">
    <citation type="submission" date="2018-05" db="EMBL/GenBank/DDBJ databases">
        <authorList>
            <person name="Li X."/>
        </authorList>
    </citation>
    <scope>NUCLEOTIDE SEQUENCE [LARGE SCALE GENOMIC DNA]</scope>
    <source>
        <strain evidence="14">YIM 73061</strain>
    </source>
</reference>
<protein>
    <recommendedName>
        <fullName evidence="4">Type-4 uracil-DNA glycosylase</fullName>
        <ecNumber evidence="3">3.2.2.27</ecNumber>
    </recommendedName>
</protein>
<feature type="domain" description="Uracil-DNA glycosylase-like" evidence="12">
    <location>
        <begin position="113"/>
        <end position="264"/>
    </location>
</feature>
<name>A0A328ACD6_9CAUL</name>
<comment type="similarity">
    <text evidence="2">Belongs to the uracil-DNA glycosylase (UDG) superfamily. Type 4 (UDGa) family.</text>
</comment>
<keyword evidence="10" id="KW-0411">Iron-sulfur</keyword>
<dbReference type="SUPFAM" id="SSF52141">
    <property type="entry name" value="Uracil-DNA glycosylase-like"/>
    <property type="match status" value="1"/>
</dbReference>
<evidence type="ECO:0000256" key="2">
    <source>
        <dbReference type="ARBA" id="ARBA00006521"/>
    </source>
</evidence>
<dbReference type="Gene3D" id="3.40.470.10">
    <property type="entry name" value="Uracil-DNA glycosylase-like domain"/>
    <property type="match status" value="1"/>
</dbReference>
<dbReference type="NCBIfam" id="TIGR00758">
    <property type="entry name" value="UDG_fam4"/>
    <property type="match status" value="1"/>
</dbReference>
<keyword evidence="9" id="KW-0408">Iron</keyword>
<evidence type="ECO:0000259" key="12">
    <source>
        <dbReference type="SMART" id="SM00986"/>
    </source>
</evidence>
<keyword evidence="11" id="KW-0234">DNA repair</keyword>
<evidence type="ECO:0000256" key="7">
    <source>
        <dbReference type="ARBA" id="ARBA00022763"/>
    </source>
</evidence>
<organism evidence="13 14">
    <name type="scientific">Phenylobacterium deserti</name>
    <dbReference type="NCBI Taxonomy" id="1914756"/>
    <lineage>
        <taxon>Bacteria</taxon>
        <taxon>Pseudomonadati</taxon>
        <taxon>Pseudomonadota</taxon>
        <taxon>Alphaproteobacteria</taxon>
        <taxon>Caulobacterales</taxon>
        <taxon>Caulobacteraceae</taxon>
        <taxon>Phenylobacterium</taxon>
    </lineage>
</organism>
<dbReference type="SMART" id="SM00986">
    <property type="entry name" value="UDG"/>
    <property type="match status" value="1"/>
</dbReference>
<keyword evidence="5" id="KW-0004">4Fe-4S</keyword>
<dbReference type="AlphaFoldDB" id="A0A328ACD6"/>
<sequence>MAAALGHAPLDPAMESLLAFWADSGVDALLLDEAVDRIEAGKFVPPPPPAPRVPPVAATVQSLRPGQPDVASSIAQARMLAAQAQDLAALGEAIASFDGCALRFEGAARQAVFYRGQENAPVMVIGEGPGAEEDLQGKPFVGRAGQLLDRMLGAAGLADRTFITNTVFWRPPGNRTPTPQEQAVCAPFLERAISLVKPKMLLLVGGASAKALLKKDEGILSLRGRWFEWRSEDASQELPAMPTLHPAFLLRQPAAKKRAWNDLLTLTERLDRPERPA</sequence>
<dbReference type="GO" id="GO:0046872">
    <property type="term" value="F:metal ion binding"/>
    <property type="evidence" value="ECO:0007669"/>
    <property type="project" value="UniProtKB-KW"/>
</dbReference>
<dbReference type="SMART" id="SM00987">
    <property type="entry name" value="UreE_C"/>
    <property type="match status" value="1"/>
</dbReference>
<evidence type="ECO:0000256" key="5">
    <source>
        <dbReference type="ARBA" id="ARBA00022485"/>
    </source>
</evidence>
<dbReference type="GO" id="GO:0006281">
    <property type="term" value="P:DNA repair"/>
    <property type="evidence" value="ECO:0007669"/>
    <property type="project" value="UniProtKB-KW"/>
</dbReference>
<dbReference type="PANTHER" id="PTHR33693">
    <property type="entry name" value="TYPE-5 URACIL-DNA GLYCOSYLASE"/>
    <property type="match status" value="1"/>
</dbReference>
<dbReference type="RefSeq" id="WP_111515634.1">
    <property type="nucleotide sequence ID" value="NZ_QFYR01000003.1"/>
</dbReference>
<dbReference type="EMBL" id="QFYR01000003">
    <property type="protein sequence ID" value="RAK52310.1"/>
    <property type="molecule type" value="Genomic_DNA"/>
</dbReference>
<evidence type="ECO:0000256" key="3">
    <source>
        <dbReference type="ARBA" id="ARBA00012030"/>
    </source>
</evidence>
<keyword evidence="8" id="KW-0378">Hydrolase</keyword>
<dbReference type="OrthoDB" id="5290748at2"/>
<dbReference type="CDD" id="cd10030">
    <property type="entry name" value="UDG-F4_TTUDGA_SPO1dp_like"/>
    <property type="match status" value="1"/>
</dbReference>
<evidence type="ECO:0000256" key="6">
    <source>
        <dbReference type="ARBA" id="ARBA00022723"/>
    </source>
</evidence>
<keyword evidence="7" id="KW-0227">DNA damage</keyword>
<gene>
    <name evidence="13" type="ORF">DJ018_14310</name>
</gene>
<dbReference type="InterPro" id="IPR036895">
    <property type="entry name" value="Uracil-DNA_glycosylase-like_sf"/>
</dbReference>
<keyword evidence="14" id="KW-1185">Reference proteome</keyword>